<dbReference type="Proteomes" id="UP000013909">
    <property type="component" value="Unassembled WGS sequence"/>
</dbReference>
<dbReference type="EMBL" id="AQHR01000085">
    <property type="protein sequence ID" value="EON76549.1"/>
    <property type="molecule type" value="Genomic_DNA"/>
</dbReference>
<evidence type="ECO:0000313" key="1">
    <source>
        <dbReference type="EMBL" id="EON76549.1"/>
    </source>
</evidence>
<comment type="caution">
    <text evidence="1">The sequence shown here is derived from an EMBL/GenBank/DDBJ whole genome shotgun (WGS) entry which is preliminary data.</text>
</comment>
<protein>
    <submittedName>
        <fullName evidence="1">Uncharacterized protein</fullName>
    </submittedName>
</protein>
<reference evidence="1 2" key="1">
    <citation type="submission" date="2013-02" db="EMBL/GenBank/DDBJ databases">
        <title>A novel strain isolated from Lonar lake, Maharashtra, India.</title>
        <authorList>
            <person name="Singh A."/>
        </authorList>
    </citation>
    <scope>NUCLEOTIDE SEQUENCE [LARGE SCALE GENOMIC DNA]</scope>
    <source>
        <strain evidence="1 2">AK24</strain>
    </source>
</reference>
<organism evidence="1 2">
    <name type="scientific">Lunatimonas lonarensis</name>
    <dbReference type="NCBI Taxonomy" id="1232681"/>
    <lineage>
        <taxon>Bacteria</taxon>
        <taxon>Pseudomonadati</taxon>
        <taxon>Bacteroidota</taxon>
        <taxon>Cytophagia</taxon>
        <taxon>Cytophagales</taxon>
        <taxon>Cyclobacteriaceae</taxon>
    </lineage>
</organism>
<proteinExistence type="predicted"/>
<keyword evidence="2" id="KW-1185">Reference proteome</keyword>
<sequence length="40" mass="4668">MSIKPLGFLFLLLEVRCLMAEVGVFLFINALHYFLNFLFS</sequence>
<accession>R7ZRB0</accession>
<evidence type="ECO:0000313" key="2">
    <source>
        <dbReference type="Proteomes" id="UP000013909"/>
    </source>
</evidence>
<dbReference type="STRING" id="1232681.ADIS_2999"/>
<name>R7ZRB0_9BACT</name>
<dbReference type="AlphaFoldDB" id="R7ZRB0"/>
<gene>
    <name evidence="1" type="ORF">ADIS_2999</name>
</gene>